<accession>A0A7I8JAX7</accession>
<sequence>MIKVYIGSTFYNMNIVLSTNIFSFRVLLKGNHLVCL</sequence>
<evidence type="ECO:0000313" key="1">
    <source>
        <dbReference type="EMBL" id="CAA2628014.1"/>
    </source>
</evidence>
<reference evidence="1" key="1">
    <citation type="submission" date="2019-12" db="EMBL/GenBank/DDBJ databases">
        <authorList>
            <person name="Scholz U."/>
            <person name="Mascher M."/>
            <person name="Fiebig A."/>
        </authorList>
    </citation>
    <scope>NUCLEOTIDE SEQUENCE</scope>
</reference>
<evidence type="ECO:0000313" key="3">
    <source>
        <dbReference type="Proteomes" id="UP000663760"/>
    </source>
</evidence>
<gene>
    <name evidence="1" type="ORF">SI7747_10013663</name>
    <name evidence="2" type="ORF">SI8410_10014777</name>
</gene>
<evidence type="ECO:0000313" key="2">
    <source>
        <dbReference type="EMBL" id="CAA7404099.1"/>
    </source>
</evidence>
<dbReference type="EMBL" id="LR746273">
    <property type="protein sequence ID" value="CAA7404099.1"/>
    <property type="molecule type" value="Genomic_DNA"/>
</dbReference>
<proteinExistence type="predicted"/>
<keyword evidence="3" id="KW-1185">Reference proteome</keyword>
<organism evidence="1">
    <name type="scientific">Spirodela intermedia</name>
    <name type="common">Intermediate duckweed</name>
    <dbReference type="NCBI Taxonomy" id="51605"/>
    <lineage>
        <taxon>Eukaryota</taxon>
        <taxon>Viridiplantae</taxon>
        <taxon>Streptophyta</taxon>
        <taxon>Embryophyta</taxon>
        <taxon>Tracheophyta</taxon>
        <taxon>Spermatophyta</taxon>
        <taxon>Magnoliopsida</taxon>
        <taxon>Liliopsida</taxon>
        <taxon>Araceae</taxon>
        <taxon>Lemnoideae</taxon>
        <taxon>Spirodela</taxon>
    </lineage>
</organism>
<protein>
    <submittedName>
        <fullName evidence="1">Uncharacterized protein</fullName>
    </submittedName>
</protein>
<name>A0A7I8JAX7_SPIIN</name>
<dbReference type="AlphaFoldDB" id="A0A7I8JAX7"/>
<dbReference type="Proteomes" id="UP000663760">
    <property type="component" value="Chromosome 10"/>
</dbReference>
<dbReference type="EMBL" id="LR743597">
    <property type="protein sequence ID" value="CAA2628014.1"/>
    <property type="molecule type" value="Genomic_DNA"/>
</dbReference>